<reference evidence="1" key="1">
    <citation type="submission" date="2020-05" db="EMBL/GenBank/DDBJ databases">
        <authorList>
            <person name="Chiriac C."/>
            <person name="Salcher M."/>
            <person name="Ghai R."/>
            <person name="Kavagutti S V."/>
        </authorList>
    </citation>
    <scope>NUCLEOTIDE SEQUENCE</scope>
</reference>
<dbReference type="AlphaFoldDB" id="A0A6J6UL02"/>
<name>A0A6J6UL02_9ZZZZ</name>
<protein>
    <submittedName>
        <fullName evidence="1">Unannotated protein</fullName>
    </submittedName>
</protein>
<organism evidence="1">
    <name type="scientific">freshwater metagenome</name>
    <dbReference type="NCBI Taxonomy" id="449393"/>
    <lineage>
        <taxon>unclassified sequences</taxon>
        <taxon>metagenomes</taxon>
        <taxon>ecological metagenomes</taxon>
    </lineage>
</organism>
<evidence type="ECO:0000313" key="1">
    <source>
        <dbReference type="EMBL" id="CAB4759109.1"/>
    </source>
</evidence>
<accession>A0A6J6UL02</accession>
<gene>
    <name evidence="1" type="ORF">UFOPK2786_01735</name>
</gene>
<dbReference type="EMBL" id="CAEZYW010000334">
    <property type="protein sequence ID" value="CAB4759109.1"/>
    <property type="molecule type" value="Genomic_DNA"/>
</dbReference>
<proteinExistence type="predicted"/>
<sequence>MLEPGAGDPQVGDVPVDEGDCFGAEAMPQQGVDHSGRLDGLVHLREPLVVGLVEVQDLVRVEELPQGGDGGEVGCEPVLRVDAGEPLDGVLQGHERRILSVDPVEPCDRDSDAVLELDGEGIDVDVALPSRVRVGGLERGGDLIAEADVVDDEPVGLLMPGRGVREPPVCAGDRLEQGVLSQRLVEVHRLLDAGVEPGEEFRGHDEERQRVVGVVEPCLDVGVRLRSLTRASTGEDPGFGVGDSAVIVKYPRLTDCLGRPMP</sequence>